<dbReference type="SUPFAM" id="SSF58104">
    <property type="entry name" value="Methyl-accepting chemotaxis protein (MCP) signaling domain"/>
    <property type="match status" value="1"/>
</dbReference>
<dbReference type="Pfam" id="PF00672">
    <property type="entry name" value="HAMP"/>
    <property type="match status" value="1"/>
</dbReference>
<keyword evidence="5 9" id="KW-0472">Membrane</keyword>
<dbReference type="PANTHER" id="PTHR32089:SF112">
    <property type="entry name" value="LYSOZYME-LIKE PROTEIN-RELATED"/>
    <property type="match status" value="1"/>
</dbReference>
<dbReference type="Gene3D" id="3.30.450.20">
    <property type="entry name" value="PAS domain"/>
    <property type="match status" value="1"/>
</dbReference>
<dbReference type="SMART" id="SM01049">
    <property type="entry name" value="Cache_2"/>
    <property type="match status" value="1"/>
</dbReference>
<dbReference type="InterPro" id="IPR003660">
    <property type="entry name" value="HAMP_dom"/>
</dbReference>
<keyword evidence="6 8" id="KW-0807">Transducer</keyword>
<evidence type="ECO:0000256" key="1">
    <source>
        <dbReference type="ARBA" id="ARBA00004651"/>
    </source>
</evidence>
<dbReference type="PROSITE" id="PS50111">
    <property type="entry name" value="CHEMOTAXIS_TRANSDUC_2"/>
    <property type="match status" value="1"/>
</dbReference>
<dbReference type="PROSITE" id="PS50885">
    <property type="entry name" value="HAMP"/>
    <property type="match status" value="1"/>
</dbReference>
<comment type="similarity">
    <text evidence="7">Belongs to the methyl-accepting chemotaxis (MCP) protein family.</text>
</comment>
<dbReference type="PANTHER" id="PTHR32089">
    <property type="entry name" value="METHYL-ACCEPTING CHEMOTAXIS PROTEIN MCPB"/>
    <property type="match status" value="1"/>
</dbReference>
<accession>A0ABY8EAW7</accession>
<evidence type="ECO:0000259" key="11">
    <source>
        <dbReference type="PROSITE" id="PS50885"/>
    </source>
</evidence>
<evidence type="ECO:0000259" key="10">
    <source>
        <dbReference type="PROSITE" id="PS50111"/>
    </source>
</evidence>
<dbReference type="EMBL" id="CP120733">
    <property type="protein sequence ID" value="WFD10072.1"/>
    <property type="molecule type" value="Genomic_DNA"/>
</dbReference>
<evidence type="ECO:0000256" key="6">
    <source>
        <dbReference type="ARBA" id="ARBA00023224"/>
    </source>
</evidence>
<evidence type="ECO:0000256" key="5">
    <source>
        <dbReference type="ARBA" id="ARBA00023136"/>
    </source>
</evidence>
<protein>
    <submittedName>
        <fullName evidence="12">Cache domain-containing protein</fullName>
    </submittedName>
</protein>
<comment type="subcellular location">
    <subcellularLocation>
        <location evidence="1">Cell membrane</location>
        <topology evidence="1">Multi-pass membrane protein</topology>
    </subcellularLocation>
</comment>
<dbReference type="Gene3D" id="6.10.340.10">
    <property type="match status" value="1"/>
</dbReference>
<feature type="domain" description="HAMP" evidence="11">
    <location>
        <begin position="229"/>
        <end position="285"/>
    </location>
</feature>
<evidence type="ECO:0000313" key="13">
    <source>
        <dbReference type="Proteomes" id="UP001222800"/>
    </source>
</evidence>
<keyword evidence="4 9" id="KW-1133">Transmembrane helix</keyword>
<feature type="domain" description="Methyl-accepting transducer" evidence="10">
    <location>
        <begin position="304"/>
        <end position="561"/>
    </location>
</feature>
<feature type="transmembrane region" description="Helical" evidence="9">
    <location>
        <begin position="20"/>
        <end position="39"/>
    </location>
</feature>
<keyword evidence="3 9" id="KW-0812">Transmembrane</keyword>
<keyword evidence="13" id="KW-1185">Reference proteome</keyword>
<dbReference type="Pfam" id="PF17200">
    <property type="entry name" value="sCache_2"/>
    <property type="match status" value="1"/>
</dbReference>
<keyword evidence="2" id="KW-1003">Cell membrane</keyword>
<evidence type="ECO:0000256" key="8">
    <source>
        <dbReference type="PROSITE-ProRule" id="PRU00284"/>
    </source>
</evidence>
<evidence type="ECO:0000256" key="3">
    <source>
        <dbReference type="ARBA" id="ARBA00022692"/>
    </source>
</evidence>
<evidence type="ECO:0000256" key="9">
    <source>
        <dbReference type="SAM" id="Phobius"/>
    </source>
</evidence>
<dbReference type="Pfam" id="PF00015">
    <property type="entry name" value="MCPsignal"/>
    <property type="match status" value="1"/>
</dbReference>
<feature type="transmembrane region" description="Helical" evidence="9">
    <location>
        <begin position="204"/>
        <end position="228"/>
    </location>
</feature>
<sequence length="591" mass="65651">MDFKKNKHKIAQTSIKSKLIVITFILLLVPMVVLGVMSYSKAATELDKKGETILKNGVKSSIQIIKLAQQQVDSGALSLEEAQEKVKTLLIGKKNADGTRNQNNYIDLGENGFYLILDKSGNVVAHDEIEGKNIWNNQDESKSKKLFAQELIKTGSNGGGFTEYHFNTDGVTDLNIVYTEEDKNWGWIIGAGTYEDNFDKSADYILNMMYITILGSLIIGTIVIVLFANHIGNPIQKLTLLIEKTKDLDLTSDDDYEDLVKGTDEIAAMAKSIIDMRNSLRNIINNFKNSVEETFIYSQSLSDSSDEMAACGDDIANAIDVLVQGASNQAIESQNGTDELLRLGEEIHKTKISVDKVKQNIDITSTANENGIKLIKNLGLKAQEKHIESSNVHKNVRELSQNAIAIGQMIEVITNISTQINILALNASIEAARAGEAGAGFAVVADEIRTLAETTDKTTDDVKDTINEMKESIKITQGSIDKDKEIEKDLRQSLDCAIQGFDDINECVLKMVTQIDMLMESIIKMDKEKDIVIKNIENISNISKDTAQFTQKINENMEVQTGRRQHILSMSNNLDNISRNLRIDIEKFDIK</sequence>
<dbReference type="SMART" id="SM00283">
    <property type="entry name" value="MA"/>
    <property type="match status" value="1"/>
</dbReference>
<dbReference type="Proteomes" id="UP001222800">
    <property type="component" value="Chromosome"/>
</dbReference>
<evidence type="ECO:0000256" key="2">
    <source>
        <dbReference type="ARBA" id="ARBA00022475"/>
    </source>
</evidence>
<evidence type="ECO:0000256" key="4">
    <source>
        <dbReference type="ARBA" id="ARBA00022989"/>
    </source>
</evidence>
<gene>
    <name evidence="12" type="ORF">P4S50_17100</name>
</gene>
<dbReference type="RefSeq" id="WP_277732049.1">
    <property type="nucleotide sequence ID" value="NZ_CP120733.1"/>
</dbReference>
<reference evidence="12 13" key="1">
    <citation type="submission" date="2023-03" db="EMBL/GenBank/DDBJ databases">
        <title>Complete genome sequence of Tepidibacter sp. SWIR-1, isolated from a deep-sea hydrothermal vent.</title>
        <authorList>
            <person name="Li X."/>
        </authorList>
    </citation>
    <scope>NUCLEOTIDE SEQUENCE [LARGE SCALE GENOMIC DNA]</scope>
    <source>
        <strain evidence="12 13">SWIR-1</strain>
    </source>
</reference>
<dbReference type="InterPro" id="IPR004089">
    <property type="entry name" value="MCPsignal_dom"/>
</dbReference>
<dbReference type="Gene3D" id="1.10.287.950">
    <property type="entry name" value="Methyl-accepting chemotaxis protein"/>
    <property type="match status" value="1"/>
</dbReference>
<organism evidence="12 13">
    <name type="scientific">Tepidibacter hydrothermalis</name>
    <dbReference type="NCBI Taxonomy" id="3036126"/>
    <lineage>
        <taxon>Bacteria</taxon>
        <taxon>Bacillati</taxon>
        <taxon>Bacillota</taxon>
        <taxon>Clostridia</taxon>
        <taxon>Peptostreptococcales</taxon>
        <taxon>Peptostreptococcaceae</taxon>
        <taxon>Tepidibacter</taxon>
    </lineage>
</organism>
<evidence type="ECO:0000313" key="12">
    <source>
        <dbReference type="EMBL" id="WFD10072.1"/>
    </source>
</evidence>
<dbReference type="InterPro" id="IPR033480">
    <property type="entry name" value="sCache_2"/>
</dbReference>
<proteinExistence type="inferred from homology"/>
<evidence type="ECO:0000256" key="7">
    <source>
        <dbReference type="ARBA" id="ARBA00029447"/>
    </source>
</evidence>
<name>A0ABY8EAW7_9FIRM</name>